<dbReference type="Proteomes" id="UP001589838">
    <property type="component" value="Unassembled WGS sequence"/>
</dbReference>
<gene>
    <name evidence="1" type="ORF">ACFFHM_24425</name>
</gene>
<reference evidence="1 2" key="1">
    <citation type="submission" date="2024-09" db="EMBL/GenBank/DDBJ databases">
        <authorList>
            <person name="Sun Q."/>
            <person name="Mori K."/>
        </authorList>
    </citation>
    <scope>NUCLEOTIDE SEQUENCE [LARGE SCALE GENOMIC DNA]</scope>
    <source>
        <strain evidence="1 2">NCAIM B.02610</strain>
    </source>
</reference>
<accession>A0ABV6KP30</accession>
<name>A0ABV6KP30_9BACI</name>
<protein>
    <submittedName>
        <fullName evidence="1">Uncharacterized protein</fullName>
    </submittedName>
</protein>
<dbReference type="RefSeq" id="WP_335963849.1">
    <property type="nucleotide sequence ID" value="NZ_JAXBLX010000065.1"/>
</dbReference>
<organism evidence="1 2">
    <name type="scientific">Halalkalibacter kiskunsagensis</name>
    <dbReference type="NCBI Taxonomy" id="1548599"/>
    <lineage>
        <taxon>Bacteria</taxon>
        <taxon>Bacillati</taxon>
        <taxon>Bacillota</taxon>
        <taxon>Bacilli</taxon>
        <taxon>Bacillales</taxon>
        <taxon>Bacillaceae</taxon>
        <taxon>Halalkalibacter</taxon>
    </lineage>
</organism>
<sequence length="364" mass="40618">MHIQHQVHSSTQQSERSVQIREGDVFKATIKEGRGPSEALLSVKGREVIATFEGGVPLAEKATVKVSRLTSEGVHVTVLSTDQKSVGQIRNPDQNGDQLMRQLGVKQSSPEVREAIATLLDKGVPLTKNAVTELQRFLHAGNVDSRLKTVQAIANKRLEVTSVHLRAVHEALHGRPFNDVINDLAKELNSEIKVEAVVREKRDGSNERLQNRGDANAMDKTFDVKTLLLRDSHIKRAVEQLQPFVDQTPLKKESKLSIEQRITEAVQLEQIAKERVGTALQQLEATNTNKEQQNTIQNVQMKVQRDGLTYLVRDQIHGTIQSSEQLNKVVKQAFQIQEAGKEKLLQVLDQLSMISATRVDKGQV</sequence>
<keyword evidence="2" id="KW-1185">Reference proteome</keyword>
<proteinExistence type="predicted"/>
<dbReference type="EMBL" id="JBHLUX010000094">
    <property type="protein sequence ID" value="MFC0473566.1"/>
    <property type="molecule type" value="Genomic_DNA"/>
</dbReference>
<comment type="caution">
    <text evidence="1">The sequence shown here is derived from an EMBL/GenBank/DDBJ whole genome shotgun (WGS) entry which is preliminary data.</text>
</comment>
<evidence type="ECO:0000313" key="2">
    <source>
        <dbReference type="Proteomes" id="UP001589838"/>
    </source>
</evidence>
<evidence type="ECO:0000313" key="1">
    <source>
        <dbReference type="EMBL" id="MFC0473566.1"/>
    </source>
</evidence>